<dbReference type="Proteomes" id="UP000646745">
    <property type="component" value="Unassembled WGS sequence"/>
</dbReference>
<feature type="chain" id="PRO_5045315237" description="DUF2782 domain-containing protein" evidence="1">
    <location>
        <begin position="28"/>
        <end position="101"/>
    </location>
</feature>
<dbReference type="Gene3D" id="2.20.130.30">
    <property type="entry name" value="Protein of unknown function DUF2782"/>
    <property type="match status" value="1"/>
</dbReference>
<evidence type="ECO:0008006" key="4">
    <source>
        <dbReference type="Google" id="ProtNLM"/>
    </source>
</evidence>
<reference evidence="3" key="1">
    <citation type="journal article" date="2019" name="Int. J. Syst. Evol. Microbiol.">
        <title>The Global Catalogue of Microorganisms (GCM) 10K type strain sequencing project: providing services to taxonomists for standard genome sequencing and annotation.</title>
        <authorList>
            <consortium name="The Broad Institute Genomics Platform"/>
            <consortium name="The Broad Institute Genome Sequencing Center for Infectious Disease"/>
            <person name="Wu L."/>
            <person name="Ma J."/>
        </authorList>
    </citation>
    <scope>NUCLEOTIDE SEQUENCE [LARGE SCALE GENOMIC DNA]</scope>
    <source>
        <strain evidence="3">KCTC 32998</strain>
    </source>
</reference>
<keyword evidence="1" id="KW-0732">Signal</keyword>
<name>A0ABQ3EF67_9GAMM</name>
<sequence length="101" mass="11239">MSRLKLAARRFVAALLALGALSPLALAQPAVQPEITSQRDAQHTIDEYRVNGELYAIRVSPRHGDGKSDEIYFLYDDDGDGDFKRVDAPSVPIPDWVQSER</sequence>
<gene>
    <name evidence="2" type="ORF">GCM10009038_34560</name>
</gene>
<dbReference type="InterPro" id="IPR021357">
    <property type="entry name" value="DUF2782"/>
</dbReference>
<comment type="caution">
    <text evidence="2">The sequence shown here is derived from an EMBL/GenBank/DDBJ whole genome shotgun (WGS) entry which is preliminary data.</text>
</comment>
<dbReference type="RefSeq" id="WP_189445974.1">
    <property type="nucleotide sequence ID" value="NZ_BMZI01000008.1"/>
</dbReference>
<dbReference type="EMBL" id="BMZI01000008">
    <property type="protein sequence ID" value="GHB32741.1"/>
    <property type="molecule type" value="Genomic_DNA"/>
</dbReference>
<organism evidence="2 3">
    <name type="scientific">Salinicola rhizosphaerae</name>
    <dbReference type="NCBI Taxonomy" id="1443141"/>
    <lineage>
        <taxon>Bacteria</taxon>
        <taxon>Pseudomonadati</taxon>
        <taxon>Pseudomonadota</taxon>
        <taxon>Gammaproteobacteria</taxon>
        <taxon>Oceanospirillales</taxon>
        <taxon>Halomonadaceae</taxon>
        <taxon>Salinicola</taxon>
    </lineage>
</organism>
<protein>
    <recommendedName>
        <fullName evidence="4">DUF2782 domain-containing protein</fullName>
    </recommendedName>
</protein>
<accession>A0ABQ3EF67</accession>
<feature type="signal peptide" evidence="1">
    <location>
        <begin position="1"/>
        <end position="27"/>
    </location>
</feature>
<evidence type="ECO:0000313" key="2">
    <source>
        <dbReference type="EMBL" id="GHB32741.1"/>
    </source>
</evidence>
<keyword evidence="3" id="KW-1185">Reference proteome</keyword>
<evidence type="ECO:0000256" key="1">
    <source>
        <dbReference type="SAM" id="SignalP"/>
    </source>
</evidence>
<evidence type="ECO:0000313" key="3">
    <source>
        <dbReference type="Proteomes" id="UP000646745"/>
    </source>
</evidence>
<dbReference type="Pfam" id="PF11191">
    <property type="entry name" value="DUF2782"/>
    <property type="match status" value="1"/>
</dbReference>
<proteinExistence type="predicted"/>